<name>X0TQY0_9ZZZZ</name>
<reference evidence="1" key="1">
    <citation type="journal article" date="2014" name="Front. Microbiol.">
        <title>High frequency of phylogenetically diverse reductive dehalogenase-homologous genes in deep subseafloor sedimentary metagenomes.</title>
        <authorList>
            <person name="Kawai M."/>
            <person name="Futagami T."/>
            <person name="Toyoda A."/>
            <person name="Takaki Y."/>
            <person name="Nishi S."/>
            <person name="Hori S."/>
            <person name="Arai W."/>
            <person name="Tsubouchi T."/>
            <person name="Morono Y."/>
            <person name="Uchiyama I."/>
            <person name="Ito T."/>
            <person name="Fujiyama A."/>
            <person name="Inagaki F."/>
            <person name="Takami H."/>
        </authorList>
    </citation>
    <scope>NUCLEOTIDE SEQUENCE</scope>
    <source>
        <strain evidence="1">Expedition CK06-06</strain>
    </source>
</reference>
<gene>
    <name evidence="1" type="ORF">S01H1_29370</name>
</gene>
<accession>X0TQY0</accession>
<comment type="caution">
    <text evidence="1">The sequence shown here is derived from an EMBL/GenBank/DDBJ whole genome shotgun (WGS) entry which is preliminary data.</text>
</comment>
<dbReference type="EMBL" id="BARS01017999">
    <property type="protein sequence ID" value="GAF89631.1"/>
    <property type="molecule type" value="Genomic_DNA"/>
</dbReference>
<feature type="non-terminal residue" evidence="1">
    <location>
        <position position="125"/>
    </location>
</feature>
<protein>
    <submittedName>
        <fullName evidence="1">Uncharacterized protein</fullName>
    </submittedName>
</protein>
<sequence>MSSDNLLVRELLDLKASQIILLNAINEESRTSREVVDHFMINYPEYYSDSPQGKELGFLTSEQLFPMIRYLGRKDFIKRDTSQRWMITRKGRSALLQNTFLTFRNVMRIIADPYEKQLLPPHMNE</sequence>
<dbReference type="AlphaFoldDB" id="X0TQY0"/>
<organism evidence="1">
    <name type="scientific">marine sediment metagenome</name>
    <dbReference type="NCBI Taxonomy" id="412755"/>
    <lineage>
        <taxon>unclassified sequences</taxon>
        <taxon>metagenomes</taxon>
        <taxon>ecological metagenomes</taxon>
    </lineage>
</organism>
<evidence type="ECO:0000313" key="1">
    <source>
        <dbReference type="EMBL" id="GAF89631.1"/>
    </source>
</evidence>
<proteinExistence type="predicted"/>